<accession>W9G2R8</accession>
<keyword evidence="1" id="KW-0472">Membrane</keyword>
<evidence type="ECO:0000313" key="2">
    <source>
        <dbReference type="EMBL" id="EWT00295.1"/>
    </source>
</evidence>
<keyword evidence="3" id="KW-1185">Reference proteome</keyword>
<dbReference type="Proteomes" id="UP000019489">
    <property type="component" value="Unassembled WGS sequence"/>
</dbReference>
<protein>
    <submittedName>
        <fullName evidence="2">Uncharacterized protein</fullName>
    </submittedName>
</protein>
<proteinExistence type="predicted"/>
<sequence length="93" mass="9645">MFFGIGFAVGEGLYSLFGYAPETGDAPGWVVVVVSAVTVLVVLVPCVAAVYFGRRAMTAGNRRGLWPVVIGAVAGFGLIALTVISEVGDALRR</sequence>
<reference evidence="2 3" key="1">
    <citation type="submission" date="2013-08" db="EMBL/GenBank/DDBJ databases">
        <title>Intrasporangium oryzae NRRL B-24470.</title>
        <authorList>
            <person name="Liu H."/>
            <person name="Wang G."/>
        </authorList>
    </citation>
    <scope>NUCLEOTIDE SEQUENCE [LARGE SCALE GENOMIC DNA]</scope>
    <source>
        <strain evidence="2 3">NRRL B-24470</strain>
    </source>
</reference>
<organism evidence="2 3">
    <name type="scientific">Intrasporangium oryzae NRRL B-24470</name>
    <dbReference type="NCBI Taxonomy" id="1386089"/>
    <lineage>
        <taxon>Bacteria</taxon>
        <taxon>Bacillati</taxon>
        <taxon>Actinomycetota</taxon>
        <taxon>Actinomycetes</taxon>
        <taxon>Micrococcales</taxon>
        <taxon>Intrasporangiaceae</taxon>
        <taxon>Intrasporangium</taxon>
    </lineage>
</organism>
<gene>
    <name evidence="2" type="ORF">N865_16500</name>
</gene>
<keyword evidence="1" id="KW-0812">Transmembrane</keyword>
<keyword evidence="1" id="KW-1133">Transmembrane helix</keyword>
<feature type="transmembrane region" description="Helical" evidence="1">
    <location>
        <begin position="64"/>
        <end position="84"/>
    </location>
</feature>
<feature type="transmembrane region" description="Helical" evidence="1">
    <location>
        <begin position="29"/>
        <end position="52"/>
    </location>
</feature>
<comment type="caution">
    <text evidence="2">The sequence shown here is derived from an EMBL/GenBank/DDBJ whole genome shotgun (WGS) entry which is preliminary data.</text>
</comment>
<name>W9G2R8_9MICO</name>
<evidence type="ECO:0000256" key="1">
    <source>
        <dbReference type="SAM" id="Phobius"/>
    </source>
</evidence>
<dbReference type="EMBL" id="AWSA01000048">
    <property type="protein sequence ID" value="EWT00295.1"/>
    <property type="molecule type" value="Genomic_DNA"/>
</dbReference>
<dbReference type="AlphaFoldDB" id="W9G2R8"/>
<evidence type="ECO:0000313" key="3">
    <source>
        <dbReference type="Proteomes" id="UP000019489"/>
    </source>
</evidence>